<dbReference type="InParanoid" id="M7Y9R5"/>
<protein>
    <submittedName>
        <fullName evidence="1">Uncharacterized protein</fullName>
    </submittedName>
</protein>
<accession>M7Y9R5</accession>
<comment type="caution">
    <text evidence="1">The sequence shown here is derived from an EMBL/GenBank/DDBJ whole genome shotgun (WGS) entry which is preliminary data.</text>
</comment>
<dbReference type="Proteomes" id="UP000010953">
    <property type="component" value="Unassembled WGS sequence"/>
</dbReference>
<evidence type="ECO:0000313" key="2">
    <source>
        <dbReference type="Proteomes" id="UP000010953"/>
    </source>
</evidence>
<organism evidence="1 2">
    <name type="scientific">Mariniradius saccharolyticus AK6</name>
    <dbReference type="NCBI Taxonomy" id="1239962"/>
    <lineage>
        <taxon>Bacteria</taxon>
        <taxon>Pseudomonadati</taxon>
        <taxon>Bacteroidota</taxon>
        <taxon>Cytophagia</taxon>
        <taxon>Cytophagales</taxon>
        <taxon>Cyclobacteriaceae</taxon>
        <taxon>Mariniradius</taxon>
    </lineage>
</organism>
<dbReference type="AlphaFoldDB" id="M7Y9R5"/>
<proteinExistence type="predicted"/>
<dbReference type="EMBL" id="AMZY02000008">
    <property type="protein sequence ID" value="EMS33901.1"/>
    <property type="molecule type" value="Genomic_DNA"/>
</dbReference>
<name>M7Y9R5_9BACT</name>
<keyword evidence="2" id="KW-1185">Reference proteome</keyword>
<gene>
    <name evidence="1" type="ORF">C943_04220</name>
</gene>
<reference evidence="1" key="1">
    <citation type="submission" date="2013-01" db="EMBL/GenBank/DDBJ databases">
        <title>Genome assembly of Mariniradius saccharolyticus AK6.</title>
        <authorList>
            <person name="Vaidya B."/>
            <person name="Khatri I."/>
            <person name="Tanuku N.R.S."/>
            <person name="Subramanian S."/>
            <person name="Pinnaka A."/>
        </authorList>
    </citation>
    <scope>NUCLEOTIDE SEQUENCE [LARGE SCALE GENOMIC DNA]</scope>
    <source>
        <strain evidence="1">AK6</strain>
    </source>
</reference>
<evidence type="ECO:0000313" key="1">
    <source>
        <dbReference type="EMBL" id="EMS33901.1"/>
    </source>
</evidence>
<sequence length="37" mass="3806">MVNRHPEVPIAIVEKGLLNLGDASPVRLSGSASYGSA</sequence>